<dbReference type="EMBL" id="JBBUKT010000002">
    <property type="protein sequence ID" value="MEK7949870.1"/>
    <property type="molecule type" value="Genomic_DNA"/>
</dbReference>
<name>A0ABU9AQ81_9BACT</name>
<protein>
    <submittedName>
        <fullName evidence="1">Uncharacterized protein</fullName>
    </submittedName>
</protein>
<organism evidence="1 2">
    <name type="scientific">Luteolibacter soli</name>
    <dbReference type="NCBI Taxonomy" id="3135280"/>
    <lineage>
        <taxon>Bacteria</taxon>
        <taxon>Pseudomonadati</taxon>
        <taxon>Verrucomicrobiota</taxon>
        <taxon>Verrucomicrobiia</taxon>
        <taxon>Verrucomicrobiales</taxon>
        <taxon>Verrucomicrobiaceae</taxon>
        <taxon>Luteolibacter</taxon>
    </lineage>
</organism>
<evidence type="ECO:0000313" key="1">
    <source>
        <dbReference type="EMBL" id="MEK7949870.1"/>
    </source>
</evidence>
<comment type="caution">
    <text evidence="1">The sequence shown here is derived from an EMBL/GenBank/DDBJ whole genome shotgun (WGS) entry which is preliminary data.</text>
</comment>
<accession>A0ABU9AQ81</accession>
<proteinExistence type="predicted"/>
<dbReference type="RefSeq" id="WP_341403287.1">
    <property type="nucleotide sequence ID" value="NZ_JBBUKT010000002.1"/>
</dbReference>
<reference evidence="1 2" key="1">
    <citation type="submission" date="2024-04" db="EMBL/GenBank/DDBJ databases">
        <title>Luteolibacter sp. isolated from soil.</title>
        <authorList>
            <person name="An J."/>
        </authorList>
    </citation>
    <scope>NUCLEOTIDE SEQUENCE [LARGE SCALE GENOMIC DNA]</scope>
    <source>
        <strain evidence="1 2">Y139</strain>
    </source>
</reference>
<gene>
    <name evidence="1" type="ORF">WKV53_05170</name>
</gene>
<sequence length="123" mass="13915">MKQKGSGLEYSYYSFAEPLPPAGKTGNGGSSPITFPPWPSNWFIYAADTGNPKILWFYGNGRQLWYTTIKDRISDSPVHRVIDEKGKRVKDSKTPPYAVIQRLPADLQKLFPDIEPPLERPAF</sequence>
<keyword evidence="2" id="KW-1185">Reference proteome</keyword>
<dbReference type="Proteomes" id="UP001371305">
    <property type="component" value="Unassembled WGS sequence"/>
</dbReference>
<evidence type="ECO:0000313" key="2">
    <source>
        <dbReference type="Proteomes" id="UP001371305"/>
    </source>
</evidence>